<proteinExistence type="inferred from homology"/>
<evidence type="ECO:0000256" key="6">
    <source>
        <dbReference type="ARBA" id="ARBA00022847"/>
    </source>
</evidence>
<feature type="transmembrane region" description="Helical" evidence="11">
    <location>
        <begin position="269"/>
        <end position="291"/>
    </location>
</feature>
<feature type="transmembrane region" description="Helical" evidence="11">
    <location>
        <begin position="421"/>
        <end position="442"/>
    </location>
</feature>
<keyword evidence="6" id="KW-0769">Symport</keyword>
<dbReference type="OrthoDB" id="9766267at2"/>
<evidence type="ECO:0000256" key="2">
    <source>
        <dbReference type="ARBA" id="ARBA00006772"/>
    </source>
</evidence>
<sequence length="548" mass="59221">MISATWNWMWEKHDQAKETFRLFTNPGAGMSDNRDRAEDAGSYDESKKKRSYNAPQLIGLILGPVLFILTLLLFNPDGLTPEAKAILASTIWIATWWITEAIPIPATSLLPIILFPMTNGLDVSATTSAYGSDTIFLFMGGFMIALTMEKWDLHKRIALTIISVIGTNTERIILGFMVATGFLSMWISNTATAMMMVPIGLAIIYQVSEALKYNTSIDTSKENFSFGKALMLGIAYSASLGGIATLIGTPPNTLLAGAVNEIYGIEITFAQWMLFGVPLAWIFILVAWVYLVKVAYPQKLKHLPGGSEVIRQQKTDLGGASYEEKAVFVVFLAVALAWISRSFVLDAFAPNLEMTDATVGLIAAMVLFIIPSKNKKGDHLLDWATAVKLPWGILLLFGGGLAIAAGFTSSGLSEWIGNQLIGLQGVNVLIIVLVVAALVLFLTEITSNTATASMMFPIMASLAVALSIHPYALMVTAAVAASCAFMLPVATPPNAVVFGSGYLKISDMAKAGFALNIFGIFFVGLAVFYFLPLVWGIDLMSIPSDFLK</sequence>
<evidence type="ECO:0000313" key="13">
    <source>
        <dbReference type="Proteomes" id="UP000092687"/>
    </source>
</evidence>
<accession>A0A1C7DSC4</accession>
<dbReference type="AlphaFoldDB" id="A0A1C7DSC4"/>
<evidence type="ECO:0000256" key="1">
    <source>
        <dbReference type="ARBA" id="ARBA00004141"/>
    </source>
</evidence>
<dbReference type="PANTHER" id="PTHR10283">
    <property type="entry name" value="SOLUTE CARRIER FAMILY 13 MEMBER"/>
    <property type="match status" value="1"/>
</dbReference>
<name>A0A1C7DSC4_9BACL</name>
<dbReference type="KEGG" id="phc:BBI08_10085"/>
<feature type="transmembrane region" description="Helical" evidence="11">
    <location>
        <begin position="351"/>
        <end position="370"/>
    </location>
</feature>
<comment type="similarity">
    <text evidence="2">Belongs to the SLC13A/DASS transporter (TC 2.A.47) family. NADC subfamily.</text>
</comment>
<feature type="region of interest" description="Disordered" evidence="10">
    <location>
        <begin position="24"/>
        <end position="47"/>
    </location>
</feature>
<evidence type="ECO:0000256" key="5">
    <source>
        <dbReference type="ARBA" id="ARBA00022692"/>
    </source>
</evidence>
<dbReference type="GO" id="GO:0015141">
    <property type="term" value="F:succinate transmembrane transporter activity"/>
    <property type="evidence" value="ECO:0007669"/>
    <property type="project" value="UniProtKB-ARBA"/>
</dbReference>
<feature type="transmembrane region" description="Helical" evidence="11">
    <location>
        <begin position="391"/>
        <end position="409"/>
    </location>
</feature>
<evidence type="ECO:0000256" key="4">
    <source>
        <dbReference type="ARBA" id="ARBA00022448"/>
    </source>
</evidence>
<dbReference type="NCBIfam" id="TIGR00785">
    <property type="entry name" value="dass"/>
    <property type="match status" value="1"/>
</dbReference>
<keyword evidence="7 11" id="KW-1133">Transmembrane helix</keyword>
<feature type="transmembrane region" description="Helical" evidence="11">
    <location>
        <begin position="54"/>
        <end position="74"/>
    </location>
</feature>
<evidence type="ECO:0000256" key="11">
    <source>
        <dbReference type="SAM" id="Phobius"/>
    </source>
</evidence>
<comment type="subcellular location">
    <subcellularLocation>
        <location evidence="1">Membrane</location>
        <topology evidence="1">Multi-pass membrane protein</topology>
    </subcellularLocation>
</comment>
<dbReference type="EMBL" id="CP016537">
    <property type="protein sequence ID" value="ANU14191.1"/>
    <property type="molecule type" value="Genomic_DNA"/>
</dbReference>
<reference evidence="13" key="1">
    <citation type="submission" date="2016-07" db="EMBL/GenBank/DDBJ databases">
        <authorList>
            <person name="See-Too W.S."/>
        </authorList>
    </citation>
    <scope>NUCLEOTIDE SEQUENCE [LARGE SCALE GENOMIC DNA]</scope>
    <source>
        <strain evidence="13">DSM 24743</strain>
    </source>
</reference>
<dbReference type="InterPro" id="IPR031312">
    <property type="entry name" value="Na/sul_symport_CS"/>
</dbReference>
<dbReference type="Proteomes" id="UP000092687">
    <property type="component" value="Chromosome"/>
</dbReference>
<feature type="transmembrane region" description="Helical" evidence="11">
    <location>
        <begin position="478"/>
        <end position="503"/>
    </location>
</feature>
<evidence type="ECO:0000256" key="3">
    <source>
        <dbReference type="ARBA" id="ARBA00020150"/>
    </source>
</evidence>
<organism evidence="12 13">
    <name type="scientific">Planococcus halocryophilus</name>
    <dbReference type="NCBI Taxonomy" id="1215089"/>
    <lineage>
        <taxon>Bacteria</taxon>
        <taxon>Bacillati</taxon>
        <taxon>Bacillota</taxon>
        <taxon>Bacilli</taxon>
        <taxon>Bacillales</taxon>
        <taxon>Caryophanaceae</taxon>
        <taxon>Planococcus</taxon>
    </lineage>
</organism>
<feature type="transmembrane region" description="Helical" evidence="11">
    <location>
        <begin position="454"/>
        <end position="472"/>
    </location>
</feature>
<evidence type="ECO:0000313" key="12">
    <source>
        <dbReference type="EMBL" id="ANU14191.1"/>
    </source>
</evidence>
<feature type="transmembrane region" description="Helical" evidence="11">
    <location>
        <begin position="515"/>
        <end position="537"/>
    </location>
</feature>
<feature type="transmembrane region" description="Helical" evidence="11">
    <location>
        <begin position="127"/>
        <end position="146"/>
    </location>
</feature>
<reference evidence="13" key="2">
    <citation type="submission" date="2016-10" db="EMBL/GenBank/DDBJ databases">
        <authorList>
            <person name="See-Too W.S."/>
        </authorList>
    </citation>
    <scope>NUCLEOTIDE SEQUENCE [LARGE SCALE GENOMIC DNA]</scope>
    <source>
        <strain evidence="13">DSM 24743</strain>
    </source>
</reference>
<dbReference type="Pfam" id="PF00939">
    <property type="entry name" value="Na_sulph_symp"/>
    <property type="match status" value="1"/>
</dbReference>
<dbReference type="GO" id="GO:0015293">
    <property type="term" value="F:symporter activity"/>
    <property type="evidence" value="ECO:0007669"/>
    <property type="project" value="UniProtKB-KW"/>
</dbReference>
<evidence type="ECO:0000256" key="8">
    <source>
        <dbReference type="ARBA" id="ARBA00023136"/>
    </source>
</evidence>
<dbReference type="InterPro" id="IPR001898">
    <property type="entry name" value="SLC13A/DASS"/>
</dbReference>
<keyword evidence="8 11" id="KW-0472">Membrane</keyword>
<evidence type="ECO:0000256" key="9">
    <source>
        <dbReference type="ARBA" id="ARBA00031174"/>
    </source>
</evidence>
<keyword evidence="4" id="KW-0813">Transport</keyword>
<feature type="transmembrane region" description="Helical" evidence="11">
    <location>
        <begin position="326"/>
        <end position="345"/>
    </location>
</feature>
<feature type="compositionally biased region" description="Basic and acidic residues" evidence="10">
    <location>
        <begin position="32"/>
        <end position="47"/>
    </location>
</feature>
<dbReference type="GO" id="GO:0005886">
    <property type="term" value="C:plasma membrane"/>
    <property type="evidence" value="ECO:0007669"/>
    <property type="project" value="TreeGrafter"/>
</dbReference>
<gene>
    <name evidence="12" type="ORF">BBI08_10085</name>
</gene>
<feature type="transmembrane region" description="Helical" evidence="11">
    <location>
        <begin position="86"/>
        <end position="115"/>
    </location>
</feature>
<dbReference type="PROSITE" id="PS01271">
    <property type="entry name" value="NA_SULFATE"/>
    <property type="match status" value="1"/>
</dbReference>
<dbReference type="RefSeq" id="WP_065528254.1">
    <property type="nucleotide sequence ID" value="NZ_CP016537.2"/>
</dbReference>
<feature type="transmembrane region" description="Helical" evidence="11">
    <location>
        <begin position="185"/>
        <end position="208"/>
    </location>
</feature>
<dbReference type="PANTHER" id="PTHR10283:SF82">
    <property type="entry name" value="SOLUTE CARRIER FAMILY 13 MEMBER 2"/>
    <property type="match status" value="1"/>
</dbReference>
<feature type="transmembrane region" description="Helical" evidence="11">
    <location>
        <begin position="229"/>
        <end position="249"/>
    </location>
</feature>
<keyword evidence="5 11" id="KW-0812">Transmembrane</keyword>
<dbReference type="STRING" id="1215089.BBI08_10085"/>
<keyword evidence="13" id="KW-1185">Reference proteome</keyword>
<dbReference type="CDD" id="cd01115">
    <property type="entry name" value="SLC13_permease"/>
    <property type="match status" value="1"/>
</dbReference>
<evidence type="ECO:0000256" key="7">
    <source>
        <dbReference type="ARBA" id="ARBA00022989"/>
    </source>
</evidence>
<protein>
    <recommendedName>
        <fullName evidence="3">Sodium-dependent dicarboxylate transporter SdcS</fullName>
    </recommendedName>
    <alternativeName>
        <fullName evidence="9">Na(+)/dicarboxylate symporter</fullName>
    </alternativeName>
</protein>
<evidence type="ECO:0000256" key="10">
    <source>
        <dbReference type="SAM" id="MobiDB-lite"/>
    </source>
</evidence>